<feature type="region of interest" description="Disordered" evidence="1">
    <location>
        <begin position="1"/>
        <end position="21"/>
    </location>
</feature>
<reference evidence="3 4" key="1">
    <citation type="submission" date="2019-10" db="EMBL/GenBank/DDBJ databases">
        <title>Draft Genome Sequence of the Caffeine Degrading Methylotroph Methylorubrum populi PINKEL.</title>
        <authorList>
            <person name="Dawson S.C."/>
            <person name="Zhang X."/>
            <person name="Wright M.E."/>
            <person name="Sharma G."/>
            <person name="Langner J.T."/>
            <person name="Ditty J.L."/>
            <person name="Subuyuj G.A."/>
        </authorList>
    </citation>
    <scope>NUCLEOTIDE SEQUENCE [LARGE SCALE GENOMIC DNA]</scope>
    <source>
        <strain evidence="3 4">Pinkel</strain>
    </source>
</reference>
<dbReference type="AlphaFoldDB" id="A0A833MYW9"/>
<organism evidence="3 4">
    <name type="scientific">Methylorubrum populi</name>
    <dbReference type="NCBI Taxonomy" id="223967"/>
    <lineage>
        <taxon>Bacteria</taxon>
        <taxon>Pseudomonadati</taxon>
        <taxon>Pseudomonadota</taxon>
        <taxon>Alphaproteobacteria</taxon>
        <taxon>Hyphomicrobiales</taxon>
        <taxon>Methylobacteriaceae</taxon>
        <taxon>Methylorubrum</taxon>
    </lineage>
</organism>
<dbReference type="EMBL" id="WEKV01000018">
    <property type="protein sequence ID" value="KAB7782878.1"/>
    <property type="molecule type" value="Genomic_DNA"/>
</dbReference>
<dbReference type="RefSeq" id="WP_152278233.1">
    <property type="nucleotide sequence ID" value="NZ_WEKV01000018.1"/>
</dbReference>
<evidence type="ECO:0000313" key="4">
    <source>
        <dbReference type="Proteomes" id="UP000469949"/>
    </source>
</evidence>
<gene>
    <name evidence="3" type="ORF">F8B43_4172</name>
</gene>
<keyword evidence="2" id="KW-0472">Membrane</keyword>
<keyword evidence="2" id="KW-0812">Transmembrane</keyword>
<feature type="transmembrane region" description="Helical" evidence="2">
    <location>
        <begin position="28"/>
        <end position="48"/>
    </location>
</feature>
<name>A0A833MYW9_9HYPH</name>
<protein>
    <recommendedName>
        <fullName evidence="5">DUF2530 domain-containing protein</fullName>
    </recommendedName>
</protein>
<comment type="caution">
    <text evidence="3">The sequence shown here is derived from an EMBL/GenBank/DDBJ whole genome shotgun (WGS) entry which is preliminary data.</text>
</comment>
<dbReference type="Proteomes" id="UP000469949">
    <property type="component" value="Unassembled WGS sequence"/>
</dbReference>
<evidence type="ECO:0000256" key="2">
    <source>
        <dbReference type="SAM" id="Phobius"/>
    </source>
</evidence>
<evidence type="ECO:0000256" key="1">
    <source>
        <dbReference type="SAM" id="MobiDB-lite"/>
    </source>
</evidence>
<feature type="transmembrane region" description="Helical" evidence="2">
    <location>
        <begin position="54"/>
        <end position="76"/>
    </location>
</feature>
<accession>A0A833MYW9</accession>
<evidence type="ECO:0008006" key="5">
    <source>
        <dbReference type="Google" id="ProtNLM"/>
    </source>
</evidence>
<feature type="compositionally biased region" description="Basic and acidic residues" evidence="1">
    <location>
        <begin position="7"/>
        <end position="21"/>
    </location>
</feature>
<sequence>MQPTERPMNDNRQEPAPKWEDTPLGKRVMLCVSLAWLIGLGAACLAFLTASQWWLIGITVAVAFVGMLVAGIYRLIVHGRA</sequence>
<keyword evidence="2" id="KW-1133">Transmembrane helix</keyword>
<proteinExistence type="predicted"/>
<evidence type="ECO:0000313" key="3">
    <source>
        <dbReference type="EMBL" id="KAB7782878.1"/>
    </source>
</evidence>